<dbReference type="PROSITE" id="PS51354">
    <property type="entry name" value="GLUTAREDOXIN_2"/>
    <property type="match status" value="1"/>
</dbReference>
<proteinExistence type="inferred from homology"/>
<dbReference type="InterPro" id="IPR036249">
    <property type="entry name" value="Thioredoxin-like_sf"/>
</dbReference>
<feature type="domain" description="Cytochrome C biogenesis protein transmembrane" evidence="7">
    <location>
        <begin position="163"/>
        <end position="342"/>
    </location>
</feature>
<evidence type="ECO:0000256" key="4">
    <source>
        <dbReference type="ARBA" id="ARBA00022989"/>
    </source>
</evidence>
<keyword evidence="5 6" id="KW-0472">Membrane</keyword>
<accession>A0A101IIY1</accession>
<evidence type="ECO:0000256" key="1">
    <source>
        <dbReference type="ARBA" id="ARBA00004141"/>
    </source>
</evidence>
<dbReference type="Proteomes" id="UP000053961">
    <property type="component" value="Unassembled WGS sequence"/>
</dbReference>
<comment type="similarity">
    <text evidence="2">Belongs to the DsbD family.</text>
</comment>
<feature type="transmembrane region" description="Helical" evidence="6">
    <location>
        <begin position="200"/>
        <end position="227"/>
    </location>
</feature>
<dbReference type="InterPro" id="IPR003834">
    <property type="entry name" value="Cyt_c_assmbl_TM_dom"/>
</dbReference>
<feature type="transmembrane region" description="Helical" evidence="6">
    <location>
        <begin position="324"/>
        <end position="349"/>
    </location>
</feature>
<dbReference type="EMBL" id="LGHB01000024">
    <property type="protein sequence ID" value="KUK95863.1"/>
    <property type="molecule type" value="Genomic_DNA"/>
</dbReference>
<dbReference type="AlphaFoldDB" id="A0A101IIY1"/>
<evidence type="ECO:0000256" key="5">
    <source>
        <dbReference type="ARBA" id="ARBA00023136"/>
    </source>
</evidence>
<evidence type="ECO:0000256" key="6">
    <source>
        <dbReference type="SAM" id="Phobius"/>
    </source>
</evidence>
<comment type="caution">
    <text evidence="8">The sequence shown here is derived from an EMBL/GenBank/DDBJ whole genome shotgun (WGS) entry which is preliminary data.</text>
</comment>
<dbReference type="GO" id="GO:0016020">
    <property type="term" value="C:membrane"/>
    <property type="evidence" value="ECO:0007669"/>
    <property type="project" value="UniProtKB-SubCell"/>
</dbReference>
<feature type="transmembrane region" description="Helical" evidence="6">
    <location>
        <begin position="283"/>
        <end position="312"/>
    </location>
</feature>
<keyword evidence="4 6" id="KW-1133">Transmembrane helix</keyword>
<dbReference type="SUPFAM" id="SSF52833">
    <property type="entry name" value="Thioredoxin-like"/>
    <property type="match status" value="1"/>
</dbReference>
<feature type="transmembrane region" description="Helical" evidence="6">
    <location>
        <begin position="163"/>
        <end position="188"/>
    </location>
</feature>
<dbReference type="PANTHER" id="PTHR31272">
    <property type="entry name" value="CYTOCHROME C-TYPE BIOGENESIS PROTEIN HI_1454-RELATED"/>
    <property type="match status" value="1"/>
</dbReference>
<feature type="transmembrane region" description="Helical" evidence="6">
    <location>
        <begin position="233"/>
        <end position="251"/>
    </location>
</feature>
<evidence type="ECO:0000313" key="9">
    <source>
        <dbReference type="Proteomes" id="UP000053961"/>
    </source>
</evidence>
<dbReference type="InterPro" id="IPR051790">
    <property type="entry name" value="Cytochrome_c-biogenesis_DsbD"/>
</dbReference>
<dbReference type="GO" id="GO:0017004">
    <property type="term" value="P:cytochrome complex assembly"/>
    <property type="evidence" value="ECO:0007669"/>
    <property type="project" value="InterPro"/>
</dbReference>
<sequence length="383" mass="41488">MAGPSPTLLPSSIFPRSLILMHKTDSARRKRLFIALASSLLLIVATVAVAGQEVILISSPGCTKCAAAGKVLDDVIDDYPEYKVREEIFYSDEGRRIIKEHNAKDMPSVVIGGSVIGYRDYEGDEKKLEGMIRAALEGGAAPPPAREEEQDIVSLDGVSVSSAVAILVAGLVAGFNPCLLAVLVFLASMTLSRSGRKRDLAVMVGFFSLGIFAMYYLFGLGLIRLFSIPSFEASFRLVLTLLLLVLGITQIEDARRLQRGGISLFKAEWALGYFKKSLEGHSIFSYFLIGALFSLVKAPCVGAVYIAIIGIIQSQGYASSGAVYLLLYNLGVVLPVLFLGMIIALGMSPDQVDKFRHDHRVAIRLVTGLTLTGLAPLIWWQIL</sequence>
<reference evidence="9" key="1">
    <citation type="journal article" date="2015" name="MBio">
        <title>Genome-Resolved Metagenomic Analysis Reveals Roles for Candidate Phyla and Other Microbial Community Members in Biogeochemical Transformations in Oil Reservoirs.</title>
        <authorList>
            <person name="Hu P."/>
            <person name="Tom L."/>
            <person name="Singh A."/>
            <person name="Thomas B.C."/>
            <person name="Baker B.J."/>
            <person name="Piceno Y.M."/>
            <person name="Andersen G.L."/>
            <person name="Banfield J.F."/>
        </authorList>
    </citation>
    <scope>NUCLEOTIDE SEQUENCE [LARGE SCALE GENOMIC DNA]</scope>
</reference>
<evidence type="ECO:0000256" key="2">
    <source>
        <dbReference type="ARBA" id="ARBA00006143"/>
    </source>
</evidence>
<protein>
    <submittedName>
        <fullName evidence="8">Cytochrome c biogenesis protein, transmembrane region</fullName>
    </submittedName>
</protein>
<dbReference type="PATRIC" id="fig|301375.6.peg.652"/>
<comment type="subcellular location">
    <subcellularLocation>
        <location evidence="1">Membrane</location>
        <topology evidence="1">Multi-pass membrane protein</topology>
    </subcellularLocation>
</comment>
<gene>
    <name evidence="8" type="ORF">XE07_1491</name>
</gene>
<dbReference type="PANTHER" id="PTHR31272:SF9">
    <property type="entry name" value="BLL1027 PROTEIN"/>
    <property type="match status" value="1"/>
</dbReference>
<name>A0A101IIY1_9EURY</name>
<organism evidence="8 9">
    <name type="scientific">Methanothrix harundinacea</name>
    <dbReference type="NCBI Taxonomy" id="301375"/>
    <lineage>
        <taxon>Archaea</taxon>
        <taxon>Methanobacteriati</taxon>
        <taxon>Methanobacteriota</taxon>
        <taxon>Stenosarchaea group</taxon>
        <taxon>Methanomicrobia</taxon>
        <taxon>Methanotrichales</taxon>
        <taxon>Methanotrichaceae</taxon>
        <taxon>Methanothrix</taxon>
    </lineage>
</organism>
<keyword evidence="3 6" id="KW-0812">Transmembrane</keyword>
<evidence type="ECO:0000256" key="3">
    <source>
        <dbReference type="ARBA" id="ARBA00022692"/>
    </source>
</evidence>
<feature type="transmembrane region" description="Helical" evidence="6">
    <location>
        <begin position="361"/>
        <end position="382"/>
    </location>
</feature>
<evidence type="ECO:0000259" key="7">
    <source>
        <dbReference type="Pfam" id="PF02683"/>
    </source>
</evidence>
<dbReference type="Gene3D" id="3.40.30.10">
    <property type="entry name" value="Glutaredoxin"/>
    <property type="match status" value="1"/>
</dbReference>
<evidence type="ECO:0000313" key="8">
    <source>
        <dbReference type="EMBL" id="KUK95863.1"/>
    </source>
</evidence>
<dbReference type="Pfam" id="PF02683">
    <property type="entry name" value="DsbD_TM"/>
    <property type="match status" value="1"/>
</dbReference>